<dbReference type="PANTHER" id="PTHR36833">
    <property type="entry name" value="SLR0610 PROTEIN-RELATED"/>
    <property type="match status" value="1"/>
</dbReference>
<comment type="caution">
    <text evidence="2">The sequence shown here is derived from an EMBL/GenBank/DDBJ whole genome shotgun (WGS) entry which is preliminary data.</text>
</comment>
<keyword evidence="1" id="KW-0472">Membrane</keyword>
<proteinExistence type="predicted"/>
<dbReference type="InterPro" id="IPR010390">
    <property type="entry name" value="ABC-2_transporter-like"/>
</dbReference>
<dbReference type="OrthoDB" id="9788195at2"/>
<keyword evidence="1" id="KW-0812">Transmembrane</keyword>
<feature type="transmembrane region" description="Helical" evidence="1">
    <location>
        <begin position="234"/>
        <end position="254"/>
    </location>
</feature>
<feature type="transmembrane region" description="Helical" evidence="1">
    <location>
        <begin position="25"/>
        <end position="48"/>
    </location>
</feature>
<organism evidence="2 3">
    <name type="scientific">Kutzneria buriramensis</name>
    <dbReference type="NCBI Taxonomy" id="1045776"/>
    <lineage>
        <taxon>Bacteria</taxon>
        <taxon>Bacillati</taxon>
        <taxon>Actinomycetota</taxon>
        <taxon>Actinomycetes</taxon>
        <taxon>Pseudonocardiales</taxon>
        <taxon>Pseudonocardiaceae</taxon>
        <taxon>Kutzneria</taxon>
    </lineage>
</organism>
<feature type="transmembrane region" description="Helical" evidence="1">
    <location>
        <begin position="145"/>
        <end position="173"/>
    </location>
</feature>
<evidence type="ECO:0000256" key="1">
    <source>
        <dbReference type="SAM" id="Phobius"/>
    </source>
</evidence>
<sequence>MVDLAVYGRLARAQVRSQLSYRGSFAINLVAQALAQGSDLIVILIVFGRVSSLGGFDFHAVLLFYALSGLSFGLADLSVGSIERLPSYIRTGTFDIVLMRPLGTLTQLFVSDFQLRRIGRALTAFGTLVYVLSTSDIHWTPASALLLVLTPLAGATIFGSIFVAANSVSFWLIDAQELANSVTYGGSYLTAYPVSVFGRALRILLAYVVPGAFVAYYPALTLLDHPDPLGAPTWLGWLDTPVALLTATVAGLIWRTAVRHYRGTGS</sequence>
<keyword evidence="1" id="KW-1133">Transmembrane helix</keyword>
<name>A0A3E0IAA6_9PSEU</name>
<feature type="transmembrane region" description="Helical" evidence="1">
    <location>
        <begin position="204"/>
        <end position="222"/>
    </location>
</feature>
<dbReference type="AlphaFoldDB" id="A0A3E0IAA6"/>
<dbReference type="PANTHER" id="PTHR36833:SF1">
    <property type="entry name" value="INTEGRAL MEMBRANE TRANSPORT PROTEIN"/>
    <property type="match status" value="1"/>
</dbReference>
<feature type="transmembrane region" description="Helical" evidence="1">
    <location>
        <begin position="122"/>
        <end position="139"/>
    </location>
</feature>
<dbReference type="Proteomes" id="UP000256269">
    <property type="component" value="Unassembled WGS sequence"/>
</dbReference>
<keyword evidence="3" id="KW-1185">Reference proteome</keyword>
<gene>
    <name evidence="2" type="ORF">BCF44_101678</name>
</gene>
<feature type="transmembrane region" description="Helical" evidence="1">
    <location>
        <begin position="60"/>
        <end position="82"/>
    </location>
</feature>
<accession>A0A3E0IAA6</accession>
<dbReference type="EMBL" id="QUNO01000001">
    <property type="protein sequence ID" value="REH55652.1"/>
    <property type="molecule type" value="Genomic_DNA"/>
</dbReference>
<dbReference type="Pfam" id="PF06182">
    <property type="entry name" value="ABC2_membrane_6"/>
    <property type="match status" value="1"/>
</dbReference>
<reference evidence="2 3" key="1">
    <citation type="submission" date="2018-08" db="EMBL/GenBank/DDBJ databases">
        <title>Genomic Encyclopedia of Archaeal and Bacterial Type Strains, Phase II (KMG-II): from individual species to whole genera.</title>
        <authorList>
            <person name="Goeker M."/>
        </authorList>
    </citation>
    <scope>NUCLEOTIDE SEQUENCE [LARGE SCALE GENOMIC DNA]</scope>
    <source>
        <strain evidence="2 3">DSM 45791</strain>
    </source>
</reference>
<evidence type="ECO:0000313" key="2">
    <source>
        <dbReference type="EMBL" id="REH55652.1"/>
    </source>
</evidence>
<evidence type="ECO:0000313" key="3">
    <source>
        <dbReference type="Proteomes" id="UP000256269"/>
    </source>
</evidence>
<dbReference type="RefSeq" id="WP_116172527.1">
    <property type="nucleotide sequence ID" value="NZ_CP144375.1"/>
</dbReference>
<protein>
    <submittedName>
        <fullName evidence="2">ABC-2 type transport system permease protein</fullName>
    </submittedName>
</protein>